<keyword evidence="1" id="KW-1185">Reference proteome</keyword>
<dbReference type="AlphaFoldDB" id="A0A915JQA4"/>
<proteinExistence type="predicted"/>
<accession>A0A915JQA4</accession>
<protein>
    <submittedName>
        <fullName evidence="2">Uncharacterized protein</fullName>
    </submittedName>
</protein>
<evidence type="ECO:0000313" key="2">
    <source>
        <dbReference type="WBParaSite" id="nRc.2.0.1.t28283-RA"/>
    </source>
</evidence>
<name>A0A915JQA4_ROMCU</name>
<evidence type="ECO:0000313" key="1">
    <source>
        <dbReference type="Proteomes" id="UP000887565"/>
    </source>
</evidence>
<dbReference type="WBParaSite" id="nRc.2.0.1.t28283-RA">
    <property type="protein sequence ID" value="nRc.2.0.1.t28283-RA"/>
    <property type="gene ID" value="nRc.2.0.1.g28283"/>
</dbReference>
<reference evidence="2" key="1">
    <citation type="submission" date="2022-11" db="UniProtKB">
        <authorList>
            <consortium name="WormBaseParasite"/>
        </authorList>
    </citation>
    <scope>IDENTIFICATION</scope>
</reference>
<organism evidence="1 2">
    <name type="scientific">Romanomermis culicivorax</name>
    <name type="common">Nematode worm</name>
    <dbReference type="NCBI Taxonomy" id="13658"/>
    <lineage>
        <taxon>Eukaryota</taxon>
        <taxon>Metazoa</taxon>
        <taxon>Ecdysozoa</taxon>
        <taxon>Nematoda</taxon>
        <taxon>Enoplea</taxon>
        <taxon>Dorylaimia</taxon>
        <taxon>Mermithida</taxon>
        <taxon>Mermithoidea</taxon>
        <taxon>Mermithidae</taxon>
        <taxon>Romanomermis</taxon>
    </lineage>
</organism>
<sequence>MSNRDSIRARRKALVVNRFFDGRERQLLPIEEKQVFVDHRAIILQKHITKNSLLNVFFTMKHCHEKAEKTVPSLKKEKILPSPKT</sequence>
<dbReference type="Proteomes" id="UP000887565">
    <property type="component" value="Unplaced"/>
</dbReference>